<dbReference type="Pfam" id="PF07510">
    <property type="entry name" value="GmrSD_C"/>
    <property type="match status" value="1"/>
</dbReference>
<dbReference type="InterPro" id="IPR004919">
    <property type="entry name" value="GmrSD_N"/>
</dbReference>
<feature type="domain" description="GmrSD restriction endonucleases N-terminal" evidence="1">
    <location>
        <begin position="14"/>
        <end position="238"/>
    </location>
</feature>
<feature type="domain" description="GmrSD restriction endonucleases C-terminal" evidence="2">
    <location>
        <begin position="432"/>
        <end position="553"/>
    </location>
</feature>
<comment type="caution">
    <text evidence="3">The sequence shown here is derived from an EMBL/GenBank/DDBJ whole genome shotgun (WGS) entry which is preliminary data.</text>
</comment>
<sequence>MELKAEKQTLKALLAVDEQQFRIPPYQRPYSWTREQVDDLWNDLIENVQAGHFIGSVVLAAEDDARPLVIDGQQRLTTLMLILGAVRDACHARDMTNDVQQIEKRFIADDLANGDAQFKFRTGNANWAVFRDFTLRSVGDPLRKTESDVGALDKDLRARNRALLSNRDRILALLASRLDRLPELGQEKWLRDFWKGLLGKVELVVIAVRDLGDAFLLFETLNDRGLQLSAADLLKSHMLGEIAKRSAEEDVDQAASSWDGMLDDLGAGVDVTRFLRHYLLGYVPKVKKDSVFDQFKELVRDRGAESVLADLRTAAAAYGEFEAPSKAGHEPTAAVLKDLATLRAVTCYIALLPARRYLAEKDFVEFARLAEVLTYRYSSVVGRGTNEIEPVYHRAAKLLHDSQGTRLAEARETLIAAMPDAEQFRVAFQRLEMGRQYLIRYTLQRIEQALHPALEKMVDVSTLVHIEHVMPQTLNKDWSASLGSFADQHQEYVNRWGNLTLLFAGLNIPASNKAFDQKKRYYGDSQVTITQELCQYGTWGPEQIDARQRWLADVAESIWRVHPVPHDQLPALRYEHKTSLDDFREGVGALWSAIEPYATDTTAQEIRSLATRLPGHLAGHADHSSLAGKIADGLTELLQGWEDYSHSDRRLVRAVAEYFLEPEDSVPDELPGGLDDDRAVLVAAFAALDRQLPSYLQS</sequence>
<dbReference type="EMBL" id="JACBZH010000001">
    <property type="protein sequence ID" value="NYH92522.1"/>
    <property type="molecule type" value="Genomic_DNA"/>
</dbReference>
<proteinExistence type="predicted"/>
<organism evidence="3 4">
    <name type="scientific">Actinopolymorpha rutila</name>
    <dbReference type="NCBI Taxonomy" id="446787"/>
    <lineage>
        <taxon>Bacteria</taxon>
        <taxon>Bacillati</taxon>
        <taxon>Actinomycetota</taxon>
        <taxon>Actinomycetes</taxon>
        <taxon>Propionibacteriales</taxon>
        <taxon>Actinopolymorphaceae</taxon>
        <taxon>Actinopolymorpha</taxon>
    </lineage>
</organism>
<keyword evidence="4" id="KW-1185">Reference proteome</keyword>
<evidence type="ECO:0000259" key="1">
    <source>
        <dbReference type="Pfam" id="PF03235"/>
    </source>
</evidence>
<protein>
    <recommendedName>
        <fullName evidence="5">DUF262 domain-containing protein</fullName>
    </recommendedName>
</protein>
<evidence type="ECO:0000259" key="2">
    <source>
        <dbReference type="Pfam" id="PF07510"/>
    </source>
</evidence>
<gene>
    <name evidence="3" type="ORF">F4554_005160</name>
</gene>
<dbReference type="Pfam" id="PF03235">
    <property type="entry name" value="GmrSD_N"/>
    <property type="match status" value="1"/>
</dbReference>
<dbReference type="InterPro" id="IPR011089">
    <property type="entry name" value="GmrSD_C"/>
</dbReference>
<dbReference type="PANTHER" id="PTHR35149">
    <property type="entry name" value="SLL5132 PROTEIN"/>
    <property type="match status" value="1"/>
</dbReference>
<accession>A0A852ZLP8</accession>
<evidence type="ECO:0000313" key="4">
    <source>
        <dbReference type="Proteomes" id="UP000579605"/>
    </source>
</evidence>
<dbReference type="Proteomes" id="UP000579605">
    <property type="component" value="Unassembled WGS sequence"/>
</dbReference>
<reference evidence="3 4" key="1">
    <citation type="submission" date="2020-07" db="EMBL/GenBank/DDBJ databases">
        <title>Sequencing the genomes of 1000 actinobacteria strains.</title>
        <authorList>
            <person name="Klenk H.-P."/>
        </authorList>
    </citation>
    <scope>NUCLEOTIDE SEQUENCE [LARGE SCALE GENOMIC DNA]</scope>
    <source>
        <strain evidence="3 4">DSM 18448</strain>
    </source>
</reference>
<evidence type="ECO:0000313" key="3">
    <source>
        <dbReference type="EMBL" id="NYH92522.1"/>
    </source>
</evidence>
<dbReference type="AlphaFoldDB" id="A0A852ZLP8"/>
<name>A0A852ZLP8_9ACTN</name>
<dbReference type="PANTHER" id="PTHR35149:SF2">
    <property type="entry name" value="DUF262 DOMAIN-CONTAINING PROTEIN"/>
    <property type="match status" value="1"/>
</dbReference>
<evidence type="ECO:0008006" key="5">
    <source>
        <dbReference type="Google" id="ProtNLM"/>
    </source>
</evidence>